<dbReference type="EMBL" id="GEDC01011979">
    <property type="protein sequence ID" value="JAS25319.1"/>
    <property type="molecule type" value="Transcribed_RNA"/>
</dbReference>
<evidence type="ECO:0000256" key="14">
    <source>
        <dbReference type="ARBA" id="ARBA00046362"/>
    </source>
</evidence>
<feature type="compositionally biased region" description="Acidic residues" evidence="15">
    <location>
        <begin position="201"/>
        <end position="220"/>
    </location>
</feature>
<evidence type="ECO:0000256" key="3">
    <source>
        <dbReference type="ARBA" id="ARBA00021117"/>
    </source>
</evidence>
<dbReference type="PANTHER" id="PTHR21737:SF3">
    <property type="entry name" value="POLYGLUTAMINE-BINDING PROTEIN 1"/>
    <property type="match status" value="1"/>
</dbReference>
<organism evidence="17">
    <name type="scientific">Clastoptera arizonana</name>
    <name type="common">Arizona spittle bug</name>
    <dbReference type="NCBI Taxonomy" id="38151"/>
    <lineage>
        <taxon>Eukaryota</taxon>
        <taxon>Metazoa</taxon>
        <taxon>Ecdysozoa</taxon>
        <taxon>Arthropoda</taxon>
        <taxon>Hexapoda</taxon>
        <taxon>Insecta</taxon>
        <taxon>Pterygota</taxon>
        <taxon>Neoptera</taxon>
        <taxon>Paraneoptera</taxon>
        <taxon>Hemiptera</taxon>
        <taxon>Auchenorrhyncha</taxon>
        <taxon>Cercopoidea</taxon>
        <taxon>Clastopteridae</taxon>
        <taxon>Clastoptera</taxon>
    </lineage>
</organism>
<dbReference type="GO" id="GO:0045087">
    <property type="term" value="P:innate immune response"/>
    <property type="evidence" value="ECO:0007669"/>
    <property type="project" value="UniProtKB-KW"/>
</dbReference>
<keyword evidence="12" id="KW-0539">Nucleus</keyword>
<feature type="domain" description="WW" evidence="16">
    <location>
        <begin position="140"/>
        <end position="174"/>
    </location>
</feature>
<evidence type="ECO:0000256" key="6">
    <source>
        <dbReference type="ARBA" id="ARBA00022664"/>
    </source>
</evidence>
<dbReference type="Gene3D" id="3.40.30.10">
    <property type="entry name" value="Glutaredoxin"/>
    <property type="match status" value="1"/>
</dbReference>
<keyword evidence="4" id="KW-0597">Phosphoprotein</keyword>
<dbReference type="GO" id="GO:0043021">
    <property type="term" value="F:ribonucleoprotein complex binding"/>
    <property type="evidence" value="ECO:0007669"/>
    <property type="project" value="TreeGrafter"/>
</dbReference>
<evidence type="ECO:0000313" key="18">
    <source>
        <dbReference type="EMBL" id="JAS25319.1"/>
    </source>
</evidence>
<dbReference type="InterPro" id="IPR036020">
    <property type="entry name" value="WW_dom_sf"/>
</dbReference>
<evidence type="ECO:0000256" key="4">
    <source>
        <dbReference type="ARBA" id="ARBA00022553"/>
    </source>
</evidence>
<keyword evidence="9" id="KW-0805">Transcription regulation</keyword>
<evidence type="ECO:0000256" key="13">
    <source>
        <dbReference type="ARBA" id="ARBA00042167"/>
    </source>
</evidence>
<comment type="subcellular location">
    <subcellularLocation>
        <location evidence="2">Cytoplasmic granule</location>
    </subcellularLocation>
    <subcellularLocation>
        <location evidence="1">Nucleus speckle</location>
    </subcellularLocation>
</comment>
<dbReference type="GO" id="GO:0005737">
    <property type="term" value="C:cytoplasm"/>
    <property type="evidence" value="ECO:0007669"/>
    <property type="project" value="TreeGrafter"/>
</dbReference>
<evidence type="ECO:0000256" key="8">
    <source>
        <dbReference type="ARBA" id="ARBA00022859"/>
    </source>
</evidence>
<evidence type="ECO:0000313" key="17">
    <source>
        <dbReference type="EMBL" id="JAS16126.1"/>
    </source>
</evidence>
<evidence type="ECO:0000256" key="9">
    <source>
        <dbReference type="ARBA" id="ARBA00023015"/>
    </source>
</evidence>
<dbReference type="AlphaFoldDB" id="A0A1B6CRD3"/>
<proteinExistence type="predicted"/>
<feature type="region of interest" description="Disordered" evidence="15">
    <location>
        <begin position="196"/>
        <end position="223"/>
    </location>
</feature>
<dbReference type="GO" id="GO:0000380">
    <property type="term" value="P:alternative mRNA splicing, via spliceosome"/>
    <property type="evidence" value="ECO:0007669"/>
    <property type="project" value="TreeGrafter"/>
</dbReference>
<keyword evidence="7" id="KW-0677">Repeat</keyword>
<dbReference type="GO" id="GO:0016607">
    <property type="term" value="C:nuclear speck"/>
    <property type="evidence" value="ECO:0007669"/>
    <property type="project" value="UniProtKB-SubCell"/>
</dbReference>
<sequence>MPLPPALVAKLAKRGLVDSNKTLITKGSLAEFSTDSIKNNDKVEDKVGDEEEVIAEDYDDQNDISDHTLKNDKRIKLSDELSDDLSSDENYKKYKGHFGCPNKVNIYHDCTKFCEDHWKDGKRVPDKKYLRKKAAMLAKYPLPSHWKEIYDPGIGVHYYWEVDSDAVSWLPPSHPRAVITRPAAIDRKNRFKKVLEKENVESDSDELSESEEESNDEEDAVEKQREIKKFKLEVQERTRAKGRTKLKTNNLDPMDPAAYSDIPRGGWGDGLFKGNEAKTGVDVTASGPLYQMRPYPSPGAILKANAEHKKIKTKP</sequence>
<evidence type="ECO:0000256" key="2">
    <source>
        <dbReference type="ARBA" id="ARBA00004463"/>
    </source>
</evidence>
<reference evidence="17" key="1">
    <citation type="submission" date="2015-12" db="EMBL/GenBank/DDBJ databases">
        <title>De novo transcriptome assembly of four potential Pierce s Disease insect vectors from Arizona vineyards.</title>
        <authorList>
            <person name="Tassone E.E."/>
        </authorList>
    </citation>
    <scope>NUCLEOTIDE SEQUENCE</scope>
</reference>
<protein>
    <recommendedName>
        <fullName evidence="3">Polyglutamine-binding protein 1</fullName>
    </recommendedName>
    <alternativeName>
        <fullName evidence="13">Polyglutamine tract-binding protein 1</fullName>
    </alternativeName>
</protein>
<evidence type="ECO:0000256" key="12">
    <source>
        <dbReference type="ARBA" id="ARBA00023242"/>
    </source>
</evidence>
<evidence type="ECO:0000256" key="11">
    <source>
        <dbReference type="ARBA" id="ARBA00023187"/>
    </source>
</evidence>
<gene>
    <name evidence="18" type="ORF">g.31845</name>
    <name evidence="17" type="ORF">g.31846</name>
</gene>
<accession>A0A1B6CRD3</accession>
<evidence type="ECO:0000256" key="10">
    <source>
        <dbReference type="ARBA" id="ARBA00023163"/>
    </source>
</evidence>
<evidence type="ECO:0000256" key="1">
    <source>
        <dbReference type="ARBA" id="ARBA00004324"/>
    </source>
</evidence>
<keyword evidence="11" id="KW-0508">mRNA splicing</keyword>
<evidence type="ECO:0000259" key="16">
    <source>
        <dbReference type="PROSITE" id="PS50020"/>
    </source>
</evidence>
<evidence type="ECO:0000256" key="7">
    <source>
        <dbReference type="ARBA" id="ARBA00022737"/>
    </source>
</evidence>
<dbReference type="InterPro" id="IPR001202">
    <property type="entry name" value="WW_dom"/>
</dbReference>
<evidence type="ECO:0000256" key="15">
    <source>
        <dbReference type="SAM" id="MobiDB-lite"/>
    </source>
</evidence>
<keyword evidence="10" id="KW-0804">Transcription</keyword>
<dbReference type="SUPFAM" id="SSF51045">
    <property type="entry name" value="WW domain"/>
    <property type="match status" value="1"/>
</dbReference>
<keyword evidence="6" id="KW-0507">mRNA processing</keyword>
<keyword evidence="8" id="KW-0391">Immunity</keyword>
<evidence type="ECO:0000256" key="5">
    <source>
        <dbReference type="ARBA" id="ARBA00022588"/>
    </source>
</evidence>
<dbReference type="EMBL" id="GEDC01021172">
    <property type="protein sequence ID" value="JAS16126.1"/>
    <property type="molecule type" value="Transcribed_RNA"/>
</dbReference>
<feature type="region of interest" description="Disordered" evidence="15">
    <location>
        <begin position="238"/>
        <end position="259"/>
    </location>
</feature>
<comment type="subunit">
    <text evidence="14">Interacts with POU3F2/Brn-2, ATXN1, TXNL4A, HTT and AR. Interaction with ATXN1 correlates positively with the length of the polyglutamine tract. Interacts with RNA polymerase II large subunit in a phosphorylation-dependent manner. Forms a ternary complex with ATXN1 mutant and phosphorylated RNA polymerase II. Interacts (via C-terminus) with TXNL4A and CD2BP2. Interacts (via WW domain) with ATN1 and SF3B1, and may interact with additional splice factors. Interacts (via WW domain) with WBP11; Leading to reduce interaction between PQBP1 and TXNL4A. Interacts with CAPRIN1. Interacts with DDX1. Interacts with SFPQ. Interacts with KHSRP.</text>
</comment>
<name>A0A1B6CRD3_9HEMI</name>
<dbReference type="PANTHER" id="PTHR21737">
    <property type="entry name" value="POLYGLUTAMINE BINDING PROTEIN 1/MARVEL MEMBRANE-ASSOCIATING DOMAIN CONTAINING 3"/>
    <property type="match status" value="1"/>
</dbReference>
<keyword evidence="5" id="KW-0399">Innate immunity</keyword>
<dbReference type="PROSITE" id="PS50020">
    <property type="entry name" value="WW_DOMAIN_2"/>
    <property type="match status" value="1"/>
</dbReference>